<dbReference type="RefSeq" id="WP_117357972.1">
    <property type="nucleotide sequence ID" value="NZ_QURH01000247.1"/>
</dbReference>
<feature type="domain" description="VOC" evidence="1">
    <location>
        <begin position="8"/>
        <end position="122"/>
    </location>
</feature>
<dbReference type="InterPro" id="IPR029068">
    <property type="entry name" value="Glyas_Bleomycin-R_OHBP_Dase"/>
</dbReference>
<dbReference type="EMBL" id="QURH01000247">
    <property type="protein sequence ID" value="RFU40945.1"/>
    <property type="molecule type" value="Genomic_DNA"/>
</dbReference>
<dbReference type="InterPro" id="IPR052164">
    <property type="entry name" value="Anthracycline_SecMetBiosynth"/>
</dbReference>
<dbReference type="Gene3D" id="3.10.180.10">
    <property type="entry name" value="2,3-Dihydroxybiphenyl 1,2-Dioxygenase, domain 1"/>
    <property type="match status" value="1"/>
</dbReference>
<dbReference type="InterPro" id="IPR037523">
    <property type="entry name" value="VOC_core"/>
</dbReference>
<protein>
    <submittedName>
        <fullName evidence="2">VOC family protein</fullName>
    </submittedName>
</protein>
<reference evidence="2 3" key="1">
    <citation type="submission" date="2018-08" db="EMBL/GenBank/DDBJ databases">
        <title>Actinomadura jelena sp. nov., a novel Actinomycete isolated from soil in Chad.</title>
        <authorList>
            <person name="Shi L."/>
        </authorList>
    </citation>
    <scope>NUCLEOTIDE SEQUENCE [LARGE SCALE GENOMIC DNA]</scope>
    <source>
        <strain evidence="2 3">NEAU-G17</strain>
    </source>
</reference>
<evidence type="ECO:0000313" key="3">
    <source>
        <dbReference type="Proteomes" id="UP000261811"/>
    </source>
</evidence>
<accession>A0A372JLT2</accession>
<proteinExistence type="predicted"/>
<keyword evidence="3" id="KW-1185">Reference proteome</keyword>
<dbReference type="AlphaFoldDB" id="A0A372JLT2"/>
<dbReference type="PANTHER" id="PTHR33993">
    <property type="entry name" value="GLYOXALASE-RELATED"/>
    <property type="match status" value="1"/>
</dbReference>
<sequence length="125" mass="13347">MADAPFNSVGWFEIGTGRPAETERFYGELFDWTFKIDESGELKYHEVTAPGADGPSGGIRVSDGHHPDYAIFYVVVRDVAETVARAEELGGKVVVPPTTTPAGLTVAQLQDSAGHHFGVFSPPAA</sequence>
<organism evidence="2 3">
    <name type="scientific">Actinomadura logoneensis</name>
    <dbReference type="NCBI Taxonomy" id="2293572"/>
    <lineage>
        <taxon>Bacteria</taxon>
        <taxon>Bacillati</taxon>
        <taxon>Actinomycetota</taxon>
        <taxon>Actinomycetes</taxon>
        <taxon>Streptosporangiales</taxon>
        <taxon>Thermomonosporaceae</taxon>
        <taxon>Actinomadura</taxon>
    </lineage>
</organism>
<gene>
    <name evidence="2" type="ORF">DZF91_14375</name>
</gene>
<dbReference type="CDD" id="cd07247">
    <property type="entry name" value="SgaA_N_like"/>
    <property type="match status" value="1"/>
</dbReference>
<evidence type="ECO:0000313" key="2">
    <source>
        <dbReference type="EMBL" id="RFU40945.1"/>
    </source>
</evidence>
<dbReference type="Proteomes" id="UP000261811">
    <property type="component" value="Unassembled WGS sequence"/>
</dbReference>
<comment type="caution">
    <text evidence="2">The sequence shown here is derived from an EMBL/GenBank/DDBJ whole genome shotgun (WGS) entry which is preliminary data.</text>
</comment>
<dbReference type="OrthoDB" id="9793039at2"/>
<dbReference type="Pfam" id="PF00903">
    <property type="entry name" value="Glyoxalase"/>
    <property type="match status" value="1"/>
</dbReference>
<dbReference type="SUPFAM" id="SSF54593">
    <property type="entry name" value="Glyoxalase/Bleomycin resistance protein/Dihydroxybiphenyl dioxygenase"/>
    <property type="match status" value="1"/>
</dbReference>
<evidence type="ECO:0000259" key="1">
    <source>
        <dbReference type="PROSITE" id="PS51819"/>
    </source>
</evidence>
<dbReference type="PANTHER" id="PTHR33993:SF14">
    <property type="entry name" value="GB|AAF24581.1"/>
    <property type="match status" value="1"/>
</dbReference>
<name>A0A372JLT2_9ACTN</name>
<dbReference type="InterPro" id="IPR004360">
    <property type="entry name" value="Glyas_Fos-R_dOase_dom"/>
</dbReference>
<dbReference type="PROSITE" id="PS51819">
    <property type="entry name" value="VOC"/>
    <property type="match status" value="1"/>
</dbReference>